<dbReference type="SUPFAM" id="SSF55785">
    <property type="entry name" value="PYP-like sensor domain (PAS domain)"/>
    <property type="match status" value="1"/>
</dbReference>
<evidence type="ECO:0000313" key="2">
    <source>
        <dbReference type="EMBL" id="SOC15331.1"/>
    </source>
</evidence>
<reference evidence="3" key="1">
    <citation type="submission" date="2017-08" db="EMBL/GenBank/DDBJ databases">
        <authorList>
            <person name="Varghese N."/>
            <person name="Submissions S."/>
        </authorList>
    </citation>
    <scope>NUCLEOTIDE SEQUENCE [LARGE SCALE GENOMIC DNA]</scope>
    <source>
        <strain evidence="3">JA276</strain>
    </source>
</reference>
<gene>
    <name evidence="2" type="ORF">SAMN05877831_11359</name>
</gene>
<dbReference type="Gene3D" id="3.30.450.20">
    <property type="entry name" value="PAS domain"/>
    <property type="match status" value="1"/>
</dbReference>
<dbReference type="InterPro" id="IPR035965">
    <property type="entry name" value="PAS-like_dom_sf"/>
</dbReference>
<accession>A0A285T312</accession>
<dbReference type="OrthoDB" id="7819489at2"/>
<dbReference type="Pfam" id="PF13188">
    <property type="entry name" value="PAS_8"/>
    <property type="match status" value="1"/>
</dbReference>
<feature type="domain" description="PAS" evidence="1">
    <location>
        <begin position="266"/>
        <end position="302"/>
    </location>
</feature>
<proteinExistence type="predicted"/>
<dbReference type="EMBL" id="OBMT01000013">
    <property type="protein sequence ID" value="SOC15331.1"/>
    <property type="molecule type" value="Genomic_DNA"/>
</dbReference>
<dbReference type="AlphaFoldDB" id="A0A285T312"/>
<dbReference type="PROSITE" id="PS50112">
    <property type="entry name" value="PAS"/>
    <property type="match status" value="1"/>
</dbReference>
<sequence>MTRIPSAFADLPMPVLELSAPGTARAVNPAAQDWLAEHGTKGQDCGLDTLFAEASADRLGALLEGADWEPRAFPVWLLGADAAEEQPAVTQCMRRDEGGLWLFVMRLSEVLPNVSADQLERAEILSQMIGAARDACWCIDFLDPVDLRRTEEEIVDQVFRNRSRWRACNDAMAALYAVPEDQDFNTQPVSRYFPETPVNRAMIRDLVHMGYRLDGAQAIDQRHDGTAMLVENDFRALIRDDFLIRLWGTTRDIGPSRAREREISAEAEVMRDILGAVPDPIFVLSEAGIILATNPAAERALGDVRLLGEPFDSLAASRHAFERLCLAALADDEEETELALREPRQPRAAWLFRVTLMPEGPPRYVLRGRRKALRRRSPGGEPA</sequence>
<protein>
    <submittedName>
        <fullName evidence="2">PAS domain-containing protein</fullName>
    </submittedName>
</protein>
<dbReference type="Proteomes" id="UP000219111">
    <property type="component" value="Unassembled WGS sequence"/>
</dbReference>
<evidence type="ECO:0000313" key="3">
    <source>
        <dbReference type="Proteomes" id="UP000219111"/>
    </source>
</evidence>
<name>A0A285T312_9RHOB</name>
<evidence type="ECO:0000259" key="1">
    <source>
        <dbReference type="PROSITE" id="PS50112"/>
    </source>
</evidence>
<dbReference type="RefSeq" id="WP_097070931.1">
    <property type="nucleotide sequence ID" value="NZ_OBMT01000013.1"/>
</dbReference>
<keyword evidence="3" id="KW-1185">Reference proteome</keyword>
<organism evidence="2 3">
    <name type="scientific">Rhodobacter maris</name>
    <dbReference type="NCBI Taxonomy" id="446682"/>
    <lineage>
        <taxon>Bacteria</taxon>
        <taxon>Pseudomonadati</taxon>
        <taxon>Pseudomonadota</taxon>
        <taxon>Alphaproteobacteria</taxon>
        <taxon>Rhodobacterales</taxon>
        <taxon>Rhodobacter group</taxon>
        <taxon>Rhodobacter</taxon>
    </lineage>
</organism>
<dbReference type="InterPro" id="IPR000014">
    <property type="entry name" value="PAS"/>
</dbReference>